<gene>
    <name evidence="1" type="ORF">CI114_10465</name>
</gene>
<accession>A0A2G9F6S3</accession>
<organism evidence="1 2">
    <name type="scientific">Fusobacterium animalis</name>
    <dbReference type="NCBI Taxonomy" id="76859"/>
    <lineage>
        <taxon>Bacteria</taxon>
        <taxon>Fusobacteriati</taxon>
        <taxon>Fusobacteriota</taxon>
        <taxon>Fusobacteriia</taxon>
        <taxon>Fusobacteriales</taxon>
        <taxon>Fusobacteriaceae</taxon>
        <taxon>Fusobacterium</taxon>
    </lineage>
</organism>
<dbReference type="EMBL" id="NPND01000044">
    <property type="protein sequence ID" value="PIM88863.1"/>
    <property type="molecule type" value="Genomic_DNA"/>
</dbReference>
<sequence>MKVLTKLLLKYFSLLKAENYNKDEYVEIRKDIFNFWSREDTISKINAYKLIEDMKELKEKIEKELKKYE</sequence>
<dbReference type="Proteomes" id="UP000230719">
    <property type="component" value="Unassembled WGS sequence"/>
</dbReference>
<name>A0A2G9F6S3_9FUSO</name>
<dbReference type="RefSeq" id="WP_158410735.1">
    <property type="nucleotide sequence ID" value="NZ_CP056006.1"/>
</dbReference>
<evidence type="ECO:0000313" key="1">
    <source>
        <dbReference type="EMBL" id="PIM88863.1"/>
    </source>
</evidence>
<dbReference type="AlphaFoldDB" id="A0A2G9F6S3"/>
<comment type="caution">
    <text evidence="1">The sequence shown here is derived from an EMBL/GenBank/DDBJ whole genome shotgun (WGS) entry which is preliminary data.</text>
</comment>
<protein>
    <submittedName>
        <fullName evidence="1">Uncharacterized protein</fullName>
    </submittedName>
</protein>
<evidence type="ECO:0000313" key="2">
    <source>
        <dbReference type="Proteomes" id="UP000230719"/>
    </source>
</evidence>
<proteinExistence type="predicted"/>
<reference evidence="1 2" key="1">
    <citation type="submission" date="2017-08" db="EMBL/GenBank/DDBJ databases">
        <title>Analysis of Fusobacterium persistence and antibiotic response in human colorectal.</title>
        <authorList>
            <person name="Bullman S."/>
        </authorList>
    </citation>
    <scope>NUCLEOTIDE SEQUENCE [LARGE SCALE GENOMIC DNA]</scope>
    <source>
        <strain evidence="1 2">P2_CP</strain>
    </source>
</reference>